<accession>A0A9N9PGR5</accession>
<feature type="non-terminal residue" evidence="1">
    <location>
        <position position="1"/>
    </location>
</feature>
<name>A0A9N9PGR5_9GLOM</name>
<evidence type="ECO:0000313" key="2">
    <source>
        <dbReference type="Proteomes" id="UP000789396"/>
    </source>
</evidence>
<dbReference type="Proteomes" id="UP000789396">
    <property type="component" value="Unassembled WGS sequence"/>
</dbReference>
<dbReference type="OrthoDB" id="10425680at2759"/>
<keyword evidence="2" id="KW-1185">Reference proteome</keyword>
<evidence type="ECO:0000313" key="1">
    <source>
        <dbReference type="EMBL" id="CAG8814825.1"/>
    </source>
</evidence>
<gene>
    <name evidence="1" type="ORF">RFULGI_LOCUS19138</name>
</gene>
<dbReference type="EMBL" id="CAJVPZ010090394">
    <property type="protein sequence ID" value="CAG8814825.1"/>
    <property type="molecule type" value="Genomic_DNA"/>
</dbReference>
<sequence>QDAYTKLAQIVISFLESRNINSKKIVNAEQNMNVNEQNVNDTNLSKIIEYDRFSDPEKIAEGKFGIISRYKFGDIPCVLKCAKKSKNCEVFDNE</sequence>
<organism evidence="1 2">
    <name type="scientific">Racocetra fulgida</name>
    <dbReference type="NCBI Taxonomy" id="60492"/>
    <lineage>
        <taxon>Eukaryota</taxon>
        <taxon>Fungi</taxon>
        <taxon>Fungi incertae sedis</taxon>
        <taxon>Mucoromycota</taxon>
        <taxon>Glomeromycotina</taxon>
        <taxon>Glomeromycetes</taxon>
        <taxon>Diversisporales</taxon>
        <taxon>Gigasporaceae</taxon>
        <taxon>Racocetra</taxon>
    </lineage>
</organism>
<feature type="non-terminal residue" evidence="1">
    <location>
        <position position="94"/>
    </location>
</feature>
<proteinExistence type="predicted"/>
<protein>
    <submittedName>
        <fullName evidence="1">1769_t:CDS:1</fullName>
    </submittedName>
</protein>
<reference evidence="1" key="1">
    <citation type="submission" date="2021-06" db="EMBL/GenBank/DDBJ databases">
        <authorList>
            <person name="Kallberg Y."/>
            <person name="Tangrot J."/>
            <person name="Rosling A."/>
        </authorList>
    </citation>
    <scope>NUCLEOTIDE SEQUENCE</scope>
    <source>
        <strain evidence="1">IN212</strain>
    </source>
</reference>
<dbReference type="AlphaFoldDB" id="A0A9N9PGR5"/>
<comment type="caution">
    <text evidence="1">The sequence shown here is derived from an EMBL/GenBank/DDBJ whole genome shotgun (WGS) entry which is preliminary data.</text>
</comment>